<proteinExistence type="predicted"/>
<evidence type="ECO:0000313" key="1">
    <source>
        <dbReference type="EMBL" id="KAJ4427315.1"/>
    </source>
</evidence>
<keyword evidence="2" id="KW-1185">Reference proteome</keyword>
<sequence length="94" mass="10156">MAGLCEGDNEPPGSLKTICNFVELADTHLVYGAANGNSRAAERLMVSMMAQPLIYLFKFESIYLTHSVNIGLAGLDPLHGLLVLLTLPHSILFV</sequence>
<organism evidence="1 2">
    <name type="scientific">Periplaneta americana</name>
    <name type="common">American cockroach</name>
    <name type="synonym">Blatta americana</name>
    <dbReference type="NCBI Taxonomy" id="6978"/>
    <lineage>
        <taxon>Eukaryota</taxon>
        <taxon>Metazoa</taxon>
        <taxon>Ecdysozoa</taxon>
        <taxon>Arthropoda</taxon>
        <taxon>Hexapoda</taxon>
        <taxon>Insecta</taxon>
        <taxon>Pterygota</taxon>
        <taxon>Neoptera</taxon>
        <taxon>Polyneoptera</taxon>
        <taxon>Dictyoptera</taxon>
        <taxon>Blattodea</taxon>
        <taxon>Blattoidea</taxon>
        <taxon>Blattidae</taxon>
        <taxon>Blattinae</taxon>
        <taxon>Periplaneta</taxon>
    </lineage>
</organism>
<dbReference type="Proteomes" id="UP001148838">
    <property type="component" value="Unassembled WGS sequence"/>
</dbReference>
<protein>
    <submittedName>
        <fullName evidence="1">Uncharacterized protein</fullName>
    </submittedName>
</protein>
<evidence type="ECO:0000313" key="2">
    <source>
        <dbReference type="Proteomes" id="UP001148838"/>
    </source>
</evidence>
<dbReference type="EMBL" id="JAJSOF020000038">
    <property type="protein sequence ID" value="KAJ4427315.1"/>
    <property type="molecule type" value="Genomic_DNA"/>
</dbReference>
<reference evidence="1 2" key="1">
    <citation type="journal article" date="2022" name="Allergy">
        <title>Genome assembly and annotation of Periplaneta americana reveal a comprehensive cockroach allergen profile.</title>
        <authorList>
            <person name="Wang L."/>
            <person name="Xiong Q."/>
            <person name="Saelim N."/>
            <person name="Wang L."/>
            <person name="Nong W."/>
            <person name="Wan A.T."/>
            <person name="Shi M."/>
            <person name="Liu X."/>
            <person name="Cao Q."/>
            <person name="Hui J.H.L."/>
            <person name="Sookrung N."/>
            <person name="Leung T.F."/>
            <person name="Tungtrongchitr A."/>
            <person name="Tsui S.K.W."/>
        </authorList>
    </citation>
    <scope>NUCLEOTIDE SEQUENCE [LARGE SCALE GENOMIC DNA]</scope>
    <source>
        <strain evidence="1">PWHHKU_190912</strain>
    </source>
</reference>
<accession>A0ABQ8S0B0</accession>
<comment type="caution">
    <text evidence="1">The sequence shown here is derived from an EMBL/GenBank/DDBJ whole genome shotgun (WGS) entry which is preliminary data.</text>
</comment>
<gene>
    <name evidence="1" type="ORF">ANN_24935</name>
</gene>
<name>A0ABQ8S0B0_PERAM</name>